<name>A0A831W748_9GAMM</name>
<gene>
    <name evidence="1" type="ORF">ENI96_06600</name>
</gene>
<dbReference type="Gene3D" id="2.40.128.380">
    <property type="entry name" value="T3SS negative regulator GrlR"/>
    <property type="match status" value="1"/>
</dbReference>
<organism evidence="1">
    <name type="scientific">Sedimenticola thiotaurini</name>
    <dbReference type="NCBI Taxonomy" id="1543721"/>
    <lineage>
        <taxon>Bacteria</taxon>
        <taxon>Pseudomonadati</taxon>
        <taxon>Pseudomonadota</taxon>
        <taxon>Gammaproteobacteria</taxon>
        <taxon>Chromatiales</taxon>
        <taxon>Sedimenticolaceae</taxon>
        <taxon>Sedimenticola</taxon>
    </lineage>
</organism>
<reference evidence="1" key="1">
    <citation type="journal article" date="2020" name="mSystems">
        <title>Genome- and Community-Level Interaction Insights into Carbon Utilization and Element Cycling Functions of Hydrothermarchaeota in Hydrothermal Sediment.</title>
        <authorList>
            <person name="Zhou Z."/>
            <person name="Liu Y."/>
            <person name="Xu W."/>
            <person name="Pan J."/>
            <person name="Luo Z.H."/>
            <person name="Li M."/>
        </authorList>
    </citation>
    <scope>NUCLEOTIDE SEQUENCE [LARGE SCALE GENOMIC DNA]</scope>
    <source>
        <strain evidence="1">HyVt-443</strain>
    </source>
</reference>
<sequence>MAIKGVWNSEIAGPYGWEPVGVLFLKKGHVHGGGAHHYTEGRYRKQKDGSIRFEVEIHQFGKKRPLFGREREHFPMVAHLEPRGDFLQGEAHIPGRRDHRIQVRYRRVGKYPD</sequence>
<evidence type="ECO:0000313" key="1">
    <source>
        <dbReference type="EMBL" id="HEB96081.1"/>
    </source>
</evidence>
<dbReference type="EMBL" id="DRKP01000074">
    <property type="protein sequence ID" value="HEB96081.1"/>
    <property type="molecule type" value="Genomic_DNA"/>
</dbReference>
<dbReference type="InterPro" id="IPR043019">
    <property type="entry name" value="GrlR_sf"/>
</dbReference>
<accession>A0A831W748</accession>
<dbReference type="Proteomes" id="UP000886251">
    <property type="component" value="Unassembled WGS sequence"/>
</dbReference>
<comment type="caution">
    <text evidence="1">The sequence shown here is derived from an EMBL/GenBank/DDBJ whole genome shotgun (WGS) entry which is preliminary data.</text>
</comment>
<protein>
    <submittedName>
        <fullName evidence="1">Uncharacterized protein</fullName>
    </submittedName>
</protein>
<proteinExistence type="predicted"/>
<dbReference type="AlphaFoldDB" id="A0A831W748"/>